<protein>
    <recommendedName>
        <fullName evidence="3">YbjN domain-containing protein</fullName>
    </recommendedName>
</protein>
<comment type="caution">
    <text evidence="1">The sequence shown here is derived from an EMBL/GenBank/DDBJ whole genome shotgun (WGS) entry which is preliminary data.</text>
</comment>
<dbReference type="OrthoDB" id="9863109at2"/>
<dbReference type="Pfam" id="PF05932">
    <property type="entry name" value="CesT"/>
    <property type="match status" value="1"/>
</dbReference>
<dbReference type="CDD" id="cd16364">
    <property type="entry name" value="T3SC_I-like"/>
    <property type="match status" value="1"/>
</dbReference>
<evidence type="ECO:0008006" key="3">
    <source>
        <dbReference type="Google" id="ProtNLM"/>
    </source>
</evidence>
<dbReference type="SUPFAM" id="SSF69635">
    <property type="entry name" value="Type III secretory system chaperone-like"/>
    <property type="match status" value="1"/>
</dbReference>
<keyword evidence="2" id="KW-1185">Reference proteome</keyword>
<dbReference type="InterPro" id="IPR010261">
    <property type="entry name" value="Tir_chaperone"/>
</dbReference>
<gene>
    <name evidence="1" type="ORF">D5018_15040</name>
</gene>
<dbReference type="GO" id="GO:0030254">
    <property type="term" value="P:protein secretion by the type III secretion system"/>
    <property type="evidence" value="ECO:0007669"/>
    <property type="project" value="InterPro"/>
</dbReference>
<dbReference type="EMBL" id="QZEI01000052">
    <property type="protein sequence ID" value="RLV58866.1"/>
    <property type="molecule type" value="Genomic_DNA"/>
</dbReference>
<reference evidence="1 2" key="1">
    <citation type="submission" date="2018-09" db="EMBL/GenBank/DDBJ databases">
        <title>Phylogeny of the Shewanellaceae, and recommendation for two new genera, Pseudoshewanella and Parashewanella.</title>
        <authorList>
            <person name="Wang G."/>
        </authorList>
    </citation>
    <scope>NUCLEOTIDE SEQUENCE [LARGE SCALE GENOMIC DNA]</scope>
    <source>
        <strain evidence="1 2">C51</strain>
    </source>
</reference>
<dbReference type="Proteomes" id="UP000281474">
    <property type="component" value="Unassembled WGS sequence"/>
</dbReference>
<name>A0A3L8PU71_9GAMM</name>
<evidence type="ECO:0000313" key="1">
    <source>
        <dbReference type="EMBL" id="RLV58866.1"/>
    </source>
</evidence>
<dbReference type="AlphaFoldDB" id="A0A3L8PU71"/>
<organism evidence="1 2">
    <name type="scientific">Parashewanella curva</name>
    <dbReference type="NCBI Taxonomy" id="2338552"/>
    <lineage>
        <taxon>Bacteria</taxon>
        <taxon>Pseudomonadati</taxon>
        <taxon>Pseudomonadota</taxon>
        <taxon>Gammaproteobacteria</taxon>
        <taxon>Alteromonadales</taxon>
        <taxon>Shewanellaceae</taxon>
        <taxon>Parashewanella</taxon>
    </lineage>
</organism>
<proteinExistence type="predicted"/>
<evidence type="ECO:0000313" key="2">
    <source>
        <dbReference type="Proteomes" id="UP000281474"/>
    </source>
</evidence>
<sequence>MDRNRSTRMTSITPPKTKINYDSKSLVSALFEYAGMPKNDIEDSSCCIIQVDEQSQVIINWYPNIIKLVCPIGKLCESNDEIILMKLLLEQNVTSCSRFTYQYSLDPEKQELVLSVILSTDNFIPNSFIEFFLNFVQDAQTWIEQLNAQKFFLPDLINAQHESHSSTPVR</sequence>
<accession>A0A3L8PU71</accession>
<dbReference type="Gene3D" id="3.30.1460.10">
    <property type="match status" value="1"/>
</dbReference>